<dbReference type="EMBL" id="DYWQ01000115">
    <property type="protein sequence ID" value="HJF45645.1"/>
    <property type="molecule type" value="Genomic_DNA"/>
</dbReference>
<evidence type="ECO:0000256" key="1">
    <source>
        <dbReference type="ARBA" id="ARBA00023125"/>
    </source>
</evidence>
<dbReference type="GO" id="GO:0003700">
    <property type="term" value="F:DNA-binding transcription factor activity"/>
    <property type="evidence" value="ECO:0007669"/>
    <property type="project" value="InterPro"/>
</dbReference>
<dbReference type="SUPFAM" id="SSF46955">
    <property type="entry name" value="Putative DNA-binding domain"/>
    <property type="match status" value="1"/>
</dbReference>
<gene>
    <name evidence="3" type="ORF">K8U72_07715</name>
</gene>
<feature type="domain" description="HTH merR-type" evidence="2">
    <location>
        <begin position="4"/>
        <end position="73"/>
    </location>
</feature>
<comment type="caution">
    <text evidence="3">The sequence shown here is derived from an EMBL/GenBank/DDBJ whole genome shotgun (WGS) entry which is preliminary data.</text>
</comment>
<dbReference type="InterPro" id="IPR000551">
    <property type="entry name" value="MerR-type_HTH_dom"/>
</dbReference>
<evidence type="ECO:0000259" key="2">
    <source>
        <dbReference type="PROSITE" id="PS50937"/>
    </source>
</evidence>
<dbReference type="InterPro" id="IPR047057">
    <property type="entry name" value="MerR_fam"/>
</dbReference>
<name>A0A921GF64_9ACTN</name>
<keyword evidence="1" id="KW-0238">DNA-binding</keyword>
<dbReference type="PROSITE" id="PS50937">
    <property type="entry name" value="HTH_MERR_2"/>
    <property type="match status" value="1"/>
</dbReference>
<sequence length="252" mass="27934">MSEYWTVGEFARRAGVTVRTVQFYDQQKLLAPSAKGPQNRRLYSKEDERELQRILVLKFLGNSLSDIRKVLAHKLEGGELTELIDRQVELLGRDLVRLMHRMATLRALRKQVGDGESPDWEGIAGLIDESGANPSVLRHSMHEDAPLQAGAERAEIARWQDLIVAALGLMAAGVSPDDPWAREVALRYTRLCDQLGSHLPSEFIPLDGSSATADRESLDELRHSIDEYLILAGAEVPTLPPDLPRNPATVGA</sequence>
<dbReference type="PANTHER" id="PTHR30204:SF96">
    <property type="entry name" value="CHROMOSOME-ANCHORING PROTEIN RACA"/>
    <property type="match status" value="1"/>
</dbReference>
<dbReference type="AlphaFoldDB" id="A0A921GF64"/>
<dbReference type="SMART" id="SM00422">
    <property type="entry name" value="HTH_MERR"/>
    <property type="match status" value="1"/>
</dbReference>
<organism evidence="3 4">
    <name type="scientific">Thermophilibacter provencensis</name>
    <dbReference type="NCBI Taxonomy" id="1852386"/>
    <lineage>
        <taxon>Bacteria</taxon>
        <taxon>Bacillati</taxon>
        <taxon>Actinomycetota</taxon>
        <taxon>Coriobacteriia</taxon>
        <taxon>Coriobacteriales</taxon>
        <taxon>Atopobiaceae</taxon>
        <taxon>Thermophilibacter</taxon>
    </lineage>
</organism>
<dbReference type="Pfam" id="PF13411">
    <property type="entry name" value="MerR_1"/>
    <property type="match status" value="1"/>
</dbReference>
<dbReference type="RefSeq" id="WP_273446719.1">
    <property type="nucleotide sequence ID" value="NZ_CALUGK010000005.1"/>
</dbReference>
<reference evidence="3" key="1">
    <citation type="journal article" date="2021" name="PeerJ">
        <title>Extensive microbial diversity within the chicken gut microbiome revealed by metagenomics and culture.</title>
        <authorList>
            <person name="Gilroy R."/>
            <person name="Ravi A."/>
            <person name="Getino M."/>
            <person name="Pursley I."/>
            <person name="Horton D.L."/>
            <person name="Alikhan N.F."/>
            <person name="Baker D."/>
            <person name="Gharbi K."/>
            <person name="Hall N."/>
            <person name="Watson M."/>
            <person name="Adriaenssens E.M."/>
            <person name="Foster-Nyarko E."/>
            <person name="Jarju S."/>
            <person name="Secka A."/>
            <person name="Antonio M."/>
            <person name="Oren A."/>
            <person name="Chaudhuri R.R."/>
            <person name="La Ragione R."/>
            <person name="Hildebrand F."/>
            <person name="Pallen M.J."/>
        </authorList>
    </citation>
    <scope>NUCLEOTIDE SEQUENCE</scope>
    <source>
        <strain evidence="3">CHK124-7917</strain>
    </source>
</reference>
<reference evidence="3" key="2">
    <citation type="submission" date="2021-09" db="EMBL/GenBank/DDBJ databases">
        <authorList>
            <person name="Gilroy R."/>
        </authorList>
    </citation>
    <scope>NUCLEOTIDE SEQUENCE</scope>
    <source>
        <strain evidence="3">CHK124-7917</strain>
    </source>
</reference>
<protein>
    <submittedName>
        <fullName evidence="3">MerR family transcriptional regulator</fullName>
    </submittedName>
</protein>
<dbReference type="CDD" id="cd01106">
    <property type="entry name" value="HTH_TipAL-Mta"/>
    <property type="match status" value="1"/>
</dbReference>
<dbReference type="PRINTS" id="PR00040">
    <property type="entry name" value="HTHMERR"/>
</dbReference>
<evidence type="ECO:0000313" key="4">
    <source>
        <dbReference type="Proteomes" id="UP000697330"/>
    </source>
</evidence>
<dbReference type="InterPro" id="IPR009061">
    <property type="entry name" value="DNA-bd_dom_put_sf"/>
</dbReference>
<accession>A0A921GF64</accession>
<evidence type="ECO:0000313" key="3">
    <source>
        <dbReference type="EMBL" id="HJF45645.1"/>
    </source>
</evidence>
<proteinExistence type="predicted"/>
<dbReference type="Proteomes" id="UP000697330">
    <property type="component" value="Unassembled WGS sequence"/>
</dbReference>
<dbReference type="PANTHER" id="PTHR30204">
    <property type="entry name" value="REDOX-CYCLING DRUG-SENSING TRANSCRIPTIONAL ACTIVATOR SOXR"/>
    <property type="match status" value="1"/>
</dbReference>
<dbReference type="Gene3D" id="1.10.1660.10">
    <property type="match status" value="1"/>
</dbReference>
<dbReference type="GO" id="GO:0003677">
    <property type="term" value="F:DNA binding"/>
    <property type="evidence" value="ECO:0007669"/>
    <property type="project" value="UniProtKB-KW"/>
</dbReference>